<keyword evidence="5" id="KW-1185">Reference proteome</keyword>
<dbReference type="PROSITE" id="PS50966">
    <property type="entry name" value="ZF_SWIM"/>
    <property type="match status" value="1"/>
</dbReference>
<evidence type="ECO:0000313" key="5">
    <source>
        <dbReference type="Proteomes" id="UP000799778"/>
    </source>
</evidence>
<dbReference type="GeneID" id="54279116"/>
<evidence type="ECO:0000259" key="3">
    <source>
        <dbReference type="PROSITE" id="PS50966"/>
    </source>
</evidence>
<dbReference type="OrthoDB" id="5387895at2759"/>
<sequence>MSAEALSKLSLGETMVTTRAGAARAARARTAPPVQTNLSGSPSRTSSPSTHESTSPTPSLIDSTSGLQYNVAKLNTEVRRRAKRGLMDDNAIKMKYCRASDDDPEQYMFFIDDDITIGMGGRFAVPRCTCGANDQGTACKHIFWILDQLATQSDSNDMKSQTLELSADGSNVHEIEPADIIHEKGLKTISKGLGWVLHEVPLPDEDDIEFEIAEMLSVFEPSDALPSEFKCDEPAYLSARSKKYREFRELFIQVASENLGLFGRLRSVITPAFQTQVFFEKINDRIARTFNALDEYIKNGPTDARSDSHDVETCASKLKALVGAIFDYFDQQVENGTSSKDIEARAASALVTILDQVSSRNCDAYANITWDGIPPSDPKQNNLYVSLIGSPDKNEGLFVLDALEMLPQEDVLRNHWEVLANIGRRLPPWTPPAFKNTFHAITTENSKSEHTTQYSPVVDASRYERI</sequence>
<organism evidence="4 5">
    <name type="scientific">Aaosphaeria arxii CBS 175.79</name>
    <dbReference type="NCBI Taxonomy" id="1450172"/>
    <lineage>
        <taxon>Eukaryota</taxon>
        <taxon>Fungi</taxon>
        <taxon>Dikarya</taxon>
        <taxon>Ascomycota</taxon>
        <taxon>Pezizomycotina</taxon>
        <taxon>Dothideomycetes</taxon>
        <taxon>Pleosporomycetidae</taxon>
        <taxon>Pleosporales</taxon>
        <taxon>Pleosporales incertae sedis</taxon>
        <taxon>Aaosphaeria</taxon>
    </lineage>
</organism>
<evidence type="ECO:0000256" key="1">
    <source>
        <dbReference type="PROSITE-ProRule" id="PRU00325"/>
    </source>
</evidence>
<gene>
    <name evidence="4" type="ORF">BU24DRAFT_192225</name>
</gene>
<keyword evidence="1" id="KW-0863">Zinc-finger</keyword>
<name>A0A6A5XTS8_9PLEO</name>
<dbReference type="EMBL" id="ML978069">
    <property type="protein sequence ID" value="KAF2016060.1"/>
    <property type="molecule type" value="Genomic_DNA"/>
</dbReference>
<reference evidence="4" key="1">
    <citation type="journal article" date="2020" name="Stud. Mycol.">
        <title>101 Dothideomycetes genomes: a test case for predicting lifestyles and emergence of pathogens.</title>
        <authorList>
            <person name="Haridas S."/>
            <person name="Albert R."/>
            <person name="Binder M."/>
            <person name="Bloem J."/>
            <person name="Labutti K."/>
            <person name="Salamov A."/>
            <person name="Andreopoulos B."/>
            <person name="Baker S."/>
            <person name="Barry K."/>
            <person name="Bills G."/>
            <person name="Bluhm B."/>
            <person name="Cannon C."/>
            <person name="Castanera R."/>
            <person name="Culley D."/>
            <person name="Daum C."/>
            <person name="Ezra D."/>
            <person name="Gonzalez J."/>
            <person name="Henrissat B."/>
            <person name="Kuo A."/>
            <person name="Liang C."/>
            <person name="Lipzen A."/>
            <person name="Lutzoni F."/>
            <person name="Magnuson J."/>
            <person name="Mondo S."/>
            <person name="Nolan M."/>
            <person name="Ohm R."/>
            <person name="Pangilinan J."/>
            <person name="Park H.-J."/>
            <person name="Ramirez L."/>
            <person name="Alfaro M."/>
            <person name="Sun H."/>
            <person name="Tritt A."/>
            <person name="Yoshinaga Y."/>
            <person name="Zwiers L.-H."/>
            <person name="Turgeon B."/>
            <person name="Goodwin S."/>
            <person name="Spatafora J."/>
            <person name="Crous P."/>
            <person name="Grigoriev I."/>
        </authorList>
    </citation>
    <scope>NUCLEOTIDE SEQUENCE</scope>
    <source>
        <strain evidence="4">CBS 175.79</strain>
    </source>
</reference>
<evidence type="ECO:0000313" key="4">
    <source>
        <dbReference type="EMBL" id="KAF2016060.1"/>
    </source>
</evidence>
<dbReference type="RefSeq" id="XP_033384399.1">
    <property type="nucleotide sequence ID" value="XM_033521719.1"/>
</dbReference>
<evidence type="ECO:0000256" key="2">
    <source>
        <dbReference type="SAM" id="MobiDB-lite"/>
    </source>
</evidence>
<dbReference type="AlphaFoldDB" id="A0A6A5XTS8"/>
<feature type="region of interest" description="Disordered" evidence="2">
    <location>
        <begin position="20"/>
        <end position="63"/>
    </location>
</feature>
<accession>A0A6A5XTS8</accession>
<keyword evidence="1" id="KW-0862">Zinc</keyword>
<dbReference type="Proteomes" id="UP000799778">
    <property type="component" value="Unassembled WGS sequence"/>
</dbReference>
<protein>
    <recommendedName>
        <fullName evidence="3">SWIM-type domain-containing protein</fullName>
    </recommendedName>
</protein>
<dbReference type="InterPro" id="IPR007527">
    <property type="entry name" value="Znf_SWIM"/>
</dbReference>
<feature type="domain" description="SWIM-type" evidence="3">
    <location>
        <begin position="113"/>
        <end position="150"/>
    </location>
</feature>
<proteinExistence type="predicted"/>
<feature type="compositionally biased region" description="Low complexity" evidence="2">
    <location>
        <begin position="20"/>
        <end position="31"/>
    </location>
</feature>
<feature type="compositionally biased region" description="Low complexity" evidence="2">
    <location>
        <begin position="39"/>
        <end position="59"/>
    </location>
</feature>
<keyword evidence="1" id="KW-0479">Metal-binding</keyword>
<dbReference type="GO" id="GO:0008270">
    <property type="term" value="F:zinc ion binding"/>
    <property type="evidence" value="ECO:0007669"/>
    <property type="project" value="UniProtKB-KW"/>
</dbReference>